<dbReference type="InterPro" id="IPR006166">
    <property type="entry name" value="ERCC4_domain"/>
</dbReference>
<proteinExistence type="predicted"/>
<name>A0A0F9STR3_9ZZZZ</name>
<dbReference type="EMBL" id="LAZR01000512">
    <property type="protein sequence ID" value="KKN66022.1"/>
    <property type="molecule type" value="Genomic_DNA"/>
</dbReference>
<evidence type="ECO:0000313" key="2">
    <source>
        <dbReference type="EMBL" id="KKN66022.1"/>
    </source>
</evidence>
<dbReference type="GO" id="GO:0006259">
    <property type="term" value="P:DNA metabolic process"/>
    <property type="evidence" value="ECO:0007669"/>
    <property type="project" value="UniProtKB-ARBA"/>
</dbReference>
<gene>
    <name evidence="2" type="ORF">LCGC14_0476140</name>
</gene>
<sequence>MPHNNTEICSRYEIPEVLTVQVDTREKTPVLFPSTIRIQHPEQAGVFIVLQVNTQRVKLDYGDYRLKKFPICCVIERKASQLELFKNVMDHRDSIRQAKSFRKLSTCEYPYLLVEASPAELMKVSANVRQPDLVIHKLTVAMAKYGLHLLWIPWGRSAARRKTLGEVMLHIMLSCAIHKNLDVLPILV</sequence>
<protein>
    <recommendedName>
        <fullName evidence="1">ERCC4 domain-containing protein</fullName>
    </recommendedName>
</protein>
<feature type="domain" description="ERCC4" evidence="1">
    <location>
        <begin position="41"/>
        <end position="152"/>
    </location>
</feature>
<dbReference type="GO" id="GO:0004518">
    <property type="term" value="F:nuclease activity"/>
    <property type="evidence" value="ECO:0007669"/>
    <property type="project" value="InterPro"/>
</dbReference>
<reference evidence="2" key="1">
    <citation type="journal article" date="2015" name="Nature">
        <title>Complex archaea that bridge the gap between prokaryotes and eukaryotes.</title>
        <authorList>
            <person name="Spang A."/>
            <person name="Saw J.H."/>
            <person name="Jorgensen S.L."/>
            <person name="Zaremba-Niedzwiedzka K."/>
            <person name="Martijn J."/>
            <person name="Lind A.E."/>
            <person name="van Eijk R."/>
            <person name="Schleper C."/>
            <person name="Guy L."/>
            <person name="Ettema T.J."/>
        </authorList>
    </citation>
    <scope>NUCLEOTIDE SEQUENCE</scope>
</reference>
<organism evidence="2">
    <name type="scientific">marine sediment metagenome</name>
    <dbReference type="NCBI Taxonomy" id="412755"/>
    <lineage>
        <taxon>unclassified sequences</taxon>
        <taxon>metagenomes</taxon>
        <taxon>ecological metagenomes</taxon>
    </lineage>
</organism>
<dbReference type="AlphaFoldDB" id="A0A0F9STR3"/>
<comment type="caution">
    <text evidence="2">The sequence shown here is derived from an EMBL/GenBank/DDBJ whole genome shotgun (WGS) entry which is preliminary data.</text>
</comment>
<dbReference type="Gene3D" id="3.40.50.10130">
    <property type="match status" value="1"/>
</dbReference>
<dbReference type="InterPro" id="IPR011335">
    <property type="entry name" value="Restrct_endonuc-II-like"/>
</dbReference>
<dbReference type="SUPFAM" id="SSF52980">
    <property type="entry name" value="Restriction endonuclease-like"/>
    <property type="match status" value="1"/>
</dbReference>
<dbReference type="Pfam" id="PF02732">
    <property type="entry name" value="ERCC4"/>
    <property type="match status" value="1"/>
</dbReference>
<dbReference type="GO" id="GO:0003677">
    <property type="term" value="F:DNA binding"/>
    <property type="evidence" value="ECO:0007669"/>
    <property type="project" value="InterPro"/>
</dbReference>
<evidence type="ECO:0000259" key="1">
    <source>
        <dbReference type="Pfam" id="PF02732"/>
    </source>
</evidence>
<accession>A0A0F9STR3</accession>